<reference evidence="3" key="1">
    <citation type="submission" date="2016-12" db="EMBL/GenBank/DDBJ databases">
        <authorList>
            <person name="Brunel B."/>
        </authorList>
    </citation>
    <scope>NUCLEOTIDE SEQUENCE [LARGE SCALE GENOMIC DNA]</scope>
</reference>
<protein>
    <submittedName>
        <fullName evidence="2">Uncharacterized protein</fullName>
    </submittedName>
</protein>
<name>A0A2P9AV49_9HYPH</name>
<proteinExistence type="predicted"/>
<gene>
    <name evidence="2" type="ORF">BQ8482_570041</name>
</gene>
<dbReference type="Proteomes" id="UP000245698">
    <property type="component" value="Unassembled WGS sequence"/>
</dbReference>
<keyword evidence="3" id="KW-1185">Reference proteome</keyword>
<dbReference type="AlphaFoldDB" id="A0A2P9AV49"/>
<dbReference type="EMBL" id="FUIG01000067">
    <property type="protein sequence ID" value="SJM34984.1"/>
    <property type="molecule type" value="Genomic_DNA"/>
</dbReference>
<accession>A0A2P9AV49</accession>
<feature type="region of interest" description="Disordered" evidence="1">
    <location>
        <begin position="1"/>
        <end position="40"/>
    </location>
</feature>
<evidence type="ECO:0000313" key="2">
    <source>
        <dbReference type="EMBL" id="SJM34984.1"/>
    </source>
</evidence>
<evidence type="ECO:0000313" key="3">
    <source>
        <dbReference type="Proteomes" id="UP000245698"/>
    </source>
</evidence>
<evidence type="ECO:0000256" key="1">
    <source>
        <dbReference type="SAM" id="MobiDB-lite"/>
    </source>
</evidence>
<organism evidence="2 3">
    <name type="scientific">Mesorhizobium delmotii</name>
    <dbReference type="NCBI Taxonomy" id="1631247"/>
    <lineage>
        <taxon>Bacteria</taxon>
        <taxon>Pseudomonadati</taxon>
        <taxon>Pseudomonadota</taxon>
        <taxon>Alphaproteobacteria</taxon>
        <taxon>Hyphomicrobiales</taxon>
        <taxon>Phyllobacteriaceae</taxon>
        <taxon>Mesorhizobium</taxon>
    </lineage>
</organism>
<sequence>MHHPPGDHQSGSPGVHPRLTLRKLQAGTPGNPGRPSVAGVLRPSQMLSGAAAPARLLLVAV</sequence>